<dbReference type="SUPFAM" id="SSF53300">
    <property type="entry name" value="vWA-like"/>
    <property type="match status" value="1"/>
</dbReference>
<keyword evidence="4" id="KW-1185">Reference proteome</keyword>
<dbReference type="RefSeq" id="WP_379788693.1">
    <property type="nucleotide sequence ID" value="NZ_JBHSHL010000034.1"/>
</dbReference>
<reference evidence="4" key="1">
    <citation type="journal article" date="2019" name="Int. J. Syst. Evol. Microbiol.">
        <title>The Global Catalogue of Microorganisms (GCM) 10K type strain sequencing project: providing services to taxonomists for standard genome sequencing and annotation.</title>
        <authorList>
            <consortium name="The Broad Institute Genomics Platform"/>
            <consortium name="The Broad Institute Genome Sequencing Center for Infectious Disease"/>
            <person name="Wu L."/>
            <person name="Ma J."/>
        </authorList>
    </citation>
    <scope>NUCLEOTIDE SEQUENCE [LARGE SCALE GENOMIC DNA]</scope>
    <source>
        <strain evidence="4">CCUG 46385</strain>
    </source>
</reference>
<evidence type="ECO:0000313" key="4">
    <source>
        <dbReference type="Proteomes" id="UP001595916"/>
    </source>
</evidence>
<dbReference type="SMART" id="SM00327">
    <property type="entry name" value="VWA"/>
    <property type="match status" value="1"/>
</dbReference>
<evidence type="ECO:0000313" key="3">
    <source>
        <dbReference type="EMBL" id="MFC4805151.1"/>
    </source>
</evidence>
<dbReference type="EMBL" id="JBHSHL010000034">
    <property type="protein sequence ID" value="MFC4805151.1"/>
    <property type="molecule type" value="Genomic_DNA"/>
</dbReference>
<feature type="domain" description="VWFA" evidence="2">
    <location>
        <begin position="248"/>
        <end position="482"/>
    </location>
</feature>
<dbReference type="InterPro" id="IPR002035">
    <property type="entry name" value="VWF_A"/>
</dbReference>
<accession>A0ABV9QNZ6</accession>
<keyword evidence="1" id="KW-1133">Transmembrane helix</keyword>
<feature type="transmembrane region" description="Helical" evidence="1">
    <location>
        <begin position="21"/>
        <end position="43"/>
    </location>
</feature>
<evidence type="ECO:0000256" key="1">
    <source>
        <dbReference type="SAM" id="Phobius"/>
    </source>
</evidence>
<keyword evidence="1" id="KW-0812">Transmembrane</keyword>
<dbReference type="CDD" id="cd00198">
    <property type="entry name" value="vWFA"/>
    <property type="match status" value="1"/>
</dbReference>
<dbReference type="PROSITE" id="PS50234">
    <property type="entry name" value="VWFA"/>
    <property type="match status" value="1"/>
</dbReference>
<dbReference type="Pfam" id="PF00092">
    <property type="entry name" value="VWA"/>
    <property type="match status" value="1"/>
</dbReference>
<comment type="caution">
    <text evidence="3">The sequence shown here is derived from an EMBL/GenBank/DDBJ whole genome shotgun (WGS) entry which is preliminary data.</text>
</comment>
<dbReference type="Gene3D" id="3.40.50.410">
    <property type="entry name" value="von Willebrand factor, type A domain"/>
    <property type="match status" value="1"/>
</dbReference>
<proteinExistence type="predicted"/>
<protein>
    <submittedName>
        <fullName evidence="3">VWA domain-containing protein</fullName>
    </submittedName>
</protein>
<sequence>MKRIQKIKNTKNIGKRRRGFTVLELMLALSLTVVVMTLGIQLFSLTVSGLNFTVNETKMQADARLFAAEVNNHVRYSKAVFTIPQSSFREDNLTKDWNYMGVMENVTVPAGRSHTGSSFKARKALVHIIAQDKDGKPAKQPEDNLITSGEATFVQRILGYSYVDDRTGKEIEYSLVFDKKNPSDADQKLSYTFKTELIPASGNKADYLKFETSLESLNSLQVIHKGSKTNPSVAIAYRTGNKDLVVGHVSMVLDISGSMGWTMSGRARPKPGESRIEILKDKGQVFIDKMSENENVDIGLFPFAGSVDLRMYSGDYSDGNIFKSASHNKEELKRRIRDLPHGGGTNTGDGLRYSYYRLQDHNATVTAPQKPVNYLILLVDGDSNLYSYTEPTGVDRHFFMDDGIKGYKISRQDFYNGGYYVGEIAKLYNKNTKVFFIVFSSDVSTNGVNSIKKAFHLDNKHLFRATDATKLNEAFDLIQEEIKRDLWYLNGPKL</sequence>
<name>A0ABV9QNZ6_9FIRM</name>
<evidence type="ECO:0000259" key="2">
    <source>
        <dbReference type="PROSITE" id="PS50234"/>
    </source>
</evidence>
<dbReference type="InterPro" id="IPR036465">
    <property type="entry name" value="vWFA_dom_sf"/>
</dbReference>
<organism evidence="3 4">
    <name type="scientific">Filifactor villosus</name>
    <dbReference type="NCBI Taxonomy" id="29374"/>
    <lineage>
        <taxon>Bacteria</taxon>
        <taxon>Bacillati</taxon>
        <taxon>Bacillota</taxon>
        <taxon>Clostridia</taxon>
        <taxon>Peptostreptococcales</taxon>
        <taxon>Filifactoraceae</taxon>
        <taxon>Filifactor</taxon>
    </lineage>
</organism>
<keyword evidence="1" id="KW-0472">Membrane</keyword>
<dbReference type="Proteomes" id="UP001595916">
    <property type="component" value="Unassembled WGS sequence"/>
</dbReference>
<gene>
    <name evidence="3" type="ORF">ACFO4R_08645</name>
</gene>